<dbReference type="Proteomes" id="UP000276055">
    <property type="component" value="Unassembled WGS sequence"/>
</dbReference>
<dbReference type="Gene3D" id="3.40.50.410">
    <property type="entry name" value="von Willebrand factor, type A domain"/>
    <property type="match status" value="1"/>
</dbReference>
<evidence type="ECO:0008006" key="4">
    <source>
        <dbReference type="Google" id="ProtNLM"/>
    </source>
</evidence>
<accession>A0A495ER33</accession>
<dbReference type="EMBL" id="RBIR01000004">
    <property type="protein sequence ID" value="RKR19445.1"/>
    <property type="molecule type" value="Genomic_DNA"/>
</dbReference>
<evidence type="ECO:0000313" key="3">
    <source>
        <dbReference type="Proteomes" id="UP000276055"/>
    </source>
</evidence>
<dbReference type="OrthoDB" id="9790144at2"/>
<protein>
    <recommendedName>
        <fullName evidence="4">VWA domain-containing protein</fullName>
    </recommendedName>
</protein>
<feature type="region of interest" description="Disordered" evidence="1">
    <location>
        <begin position="200"/>
        <end position="226"/>
    </location>
</feature>
<name>A0A495ER33_9MICC</name>
<dbReference type="AlphaFoldDB" id="A0A495ER33"/>
<sequence>MTDSALTHVYVLLDRSGSMSSIADDTVGGFAAFVREQQAVAGRCRLSLAQFDDTYERVYAAVDIQDVPALDLQPRGSTALHDAMVRLIGEAGTELAALPEDQRPGTVLVAVLTDGHENSSREATGDLVKALVQRQQSQWGWQFTYLGANQDAVLTAGGLGIRAEDALTYAAGNVDAAFSVQSAKTRRLREARMGGASMAEASAAAAYTPEERAAAGGDARGEGGGA</sequence>
<comment type="caution">
    <text evidence="2">The sequence shown here is derived from an EMBL/GenBank/DDBJ whole genome shotgun (WGS) entry which is preliminary data.</text>
</comment>
<organism evidence="2 3">
    <name type="scientific">Arthrobacter oryzae</name>
    <dbReference type="NCBI Taxonomy" id="409290"/>
    <lineage>
        <taxon>Bacteria</taxon>
        <taxon>Bacillati</taxon>
        <taxon>Actinomycetota</taxon>
        <taxon>Actinomycetes</taxon>
        <taxon>Micrococcales</taxon>
        <taxon>Micrococcaceae</taxon>
        <taxon>Arthrobacter</taxon>
    </lineage>
</organism>
<gene>
    <name evidence="2" type="ORF">C8D78_2192</name>
</gene>
<reference evidence="2 3" key="1">
    <citation type="submission" date="2018-10" db="EMBL/GenBank/DDBJ databases">
        <title>Genomic Encyclopedia of Type Strains, Phase IV (KMG-IV): sequencing the most valuable type-strain genomes for metagenomic binning, comparative biology and taxonomic classification.</title>
        <authorList>
            <person name="Goeker M."/>
        </authorList>
    </citation>
    <scope>NUCLEOTIDE SEQUENCE [LARGE SCALE GENOMIC DNA]</scope>
    <source>
        <strain evidence="2 3">DSM 25586</strain>
    </source>
</reference>
<dbReference type="RefSeq" id="WP_120953571.1">
    <property type="nucleotide sequence ID" value="NZ_RBIR01000004.1"/>
</dbReference>
<dbReference type="SUPFAM" id="SSF53300">
    <property type="entry name" value="vWA-like"/>
    <property type="match status" value="1"/>
</dbReference>
<proteinExistence type="predicted"/>
<dbReference type="InterPro" id="IPR036465">
    <property type="entry name" value="vWFA_dom_sf"/>
</dbReference>
<evidence type="ECO:0000313" key="2">
    <source>
        <dbReference type="EMBL" id="RKR19445.1"/>
    </source>
</evidence>
<dbReference type="CDD" id="cd00198">
    <property type="entry name" value="vWFA"/>
    <property type="match status" value="1"/>
</dbReference>
<evidence type="ECO:0000256" key="1">
    <source>
        <dbReference type="SAM" id="MobiDB-lite"/>
    </source>
</evidence>